<feature type="transmembrane region" description="Helical" evidence="1">
    <location>
        <begin position="126"/>
        <end position="146"/>
    </location>
</feature>
<dbReference type="RefSeq" id="WP_072674347.1">
    <property type="nucleotide sequence ID" value="NZ_FRDF01000009.1"/>
</dbReference>
<dbReference type="STRING" id="198312.SAMN02745193_01809"/>
<evidence type="ECO:0000256" key="1">
    <source>
        <dbReference type="SAM" id="Phobius"/>
    </source>
</evidence>
<organism evidence="2 3">
    <name type="scientific">Erythrobacter sanguineus</name>
    <dbReference type="NCBI Taxonomy" id="198312"/>
    <lineage>
        <taxon>Bacteria</taxon>
        <taxon>Pseudomonadati</taxon>
        <taxon>Pseudomonadota</taxon>
        <taxon>Alphaproteobacteria</taxon>
        <taxon>Sphingomonadales</taxon>
        <taxon>Erythrobacteraceae</taxon>
        <taxon>Erythrobacter/Porphyrobacter group</taxon>
        <taxon>Erythrobacter</taxon>
    </lineage>
</organism>
<evidence type="ECO:0000313" key="2">
    <source>
        <dbReference type="EMBL" id="SHN58369.1"/>
    </source>
</evidence>
<keyword evidence="1" id="KW-1133">Transmembrane helix</keyword>
<protein>
    <recommendedName>
        <fullName evidence="4">DUF3592 domain-containing protein</fullName>
    </recommendedName>
</protein>
<dbReference type="EMBL" id="FRDF01000009">
    <property type="protein sequence ID" value="SHN58369.1"/>
    <property type="molecule type" value="Genomic_DNA"/>
</dbReference>
<keyword evidence="1" id="KW-0472">Membrane</keyword>
<proteinExistence type="predicted"/>
<evidence type="ECO:0000313" key="3">
    <source>
        <dbReference type="Proteomes" id="UP000184391"/>
    </source>
</evidence>
<accession>A0A1M7SIS4</accession>
<dbReference type="AlphaFoldDB" id="A0A1M7SIS4"/>
<evidence type="ECO:0008006" key="4">
    <source>
        <dbReference type="Google" id="ProtNLM"/>
    </source>
</evidence>
<keyword evidence="3" id="KW-1185">Reference proteome</keyword>
<dbReference type="OrthoDB" id="9914366at2"/>
<gene>
    <name evidence="2" type="ORF">SAMN02745193_01809</name>
</gene>
<name>A0A1M7SIS4_9SPHN</name>
<sequence>MAYKGIGERAYRFYLEETGSVVTGEVVGHRLYRCGGIRCSRKIFVEGGYGSAQFEAFLERCLARPRSNCHTDLVVRFAYDGRPVEIEGKVGKRDFGQIAPGSTIAVLVNRDHPETSLLRDHNPEGFLFWVALIMLAVVSLLAMVLLPRPSRRRRYARR</sequence>
<keyword evidence="1" id="KW-0812">Transmembrane</keyword>
<reference evidence="3" key="1">
    <citation type="submission" date="2016-12" db="EMBL/GenBank/DDBJ databases">
        <authorList>
            <person name="Varghese N."/>
            <person name="Submissions S."/>
        </authorList>
    </citation>
    <scope>NUCLEOTIDE SEQUENCE [LARGE SCALE GENOMIC DNA]</scope>
    <source>
        <strain evidence="3">DSM 11032</strain>
    </source>
</reference>
<dbReference type="Proteomes" id="UP000184391">
    <property type="component" value="Unassembled WGS sequence"/>
</dbReference>